<dbReference type="GO" id="GO:0000978">
    <property type="term" value="F:RNA polymerase II cis-regulatory region sequence-specific DNA binding"/>
    <property type="evidence" value="ECO:0007669"/>
    <property type="project" value="TreeGrafter"/>
</dbReference>
<dbReference type="Pfam" id="PF00096">
    <property type="entry name" value="zf-C2H2"/>
    <property type="match status" value="2"/>
</dbReference>
<keyword evidence="8" id="KW-1185">Reference proteome</keyword>
<accession>A0A9W9DTK3</accession>
<dbReference type="Proteomes" id="UP001150266">
    <property type="component" value="Unassembled WGS sequence"/>
</dbReference>
<feature type="domain" description="C2H2-type" evidence="6">
    <location>
        <begin position="244"/>
        <end position="278"/>
    </location>
</feature>
<dbReference type="GO" id="GO:0008270">
    <property type="term" value="F:zinc ion binding"/>
    <property type="evidence" value="ECO:0007669"/>
    <property type="project" value="UniProtKB-KW"/>
</dbReference>
<reference evidence="7" key="1">
    <citation type="submission" date="2022-08" db="EMBL/GenBank/DDBJ databases">
        <title>A Global Phylogenomic Analysis of the Shiitake Genus Lentinula.</title>
        <authorList>
            <consortium name="DOE Joint Genome Institute"/>
            <person name="Sierra-Patev S."/>
            <person name="Min B."/>
            <person name="Naranjo-Ortiz M."/>
            <person name="Looney B."/>
            <person name="Konkel Z."/>
            <person name="Slot J.C."/>
            <person name="Sakamoto Y."/>
            <person name="Steenwyk J.L."/>
            <person name="Rokas A."/>
            <person name="Carro J."/>
            <person name="Camarero S."/>
            <person name="Ferreira P."/>
            <person name="Molpeceres G."/>
            <person name="Ruiz-Duenas F.J."/>
            <person name="Serrano A."/>
            <person name="Henrissat B."/>
            <person name="Drula E."/>
            <person name="Hughes K.W."/>
            <person name="Mata J.L."/>
            <person name="Ishikawa N.K."/>
            <person name="Vargas-Isla R."/>
            <person name="Ushijima S."/>
            <person name="Smith C.A."/>
            <person name="Ahrendt S."/>
            <person name="Andreopoulos W."/>
            <person name="He G."/>
            <person name="Labutti K."/>
            <person name="Lipzen A."/>
            <person name="Ng V."/>
            <person name="Riley R."/>
            <person name="Sandor L."/>
            <person name="Barry K."/>
            <person name="Martinez A.T."/>
            <person name="Xiao Y."/>
            <person name="Gibbons J.G."/>
            <person name="Terashima K."/>
            <person name="Grigoriev I.V."/>
            <person name="Hibbett D.S."/>
        </authorList>
    </citation>
    <scope>NUCLEOTIDE SEQUENCE</scope>
    <source>
        <strain evidence="7">JLM2183</strain>
    </source>
</reference>
<dbReference type="PANTHER" id="PTHR23235:SF120">
    <property type="entry name" value="KRUPPEL-LIKE FACTOR 15"/>
    <property type="match status" value="1"/>
</dbReference>
<evidence type="ECO:0000256" key="4">
    <source>
        <dbReference type="PROSITE-ProRule" id="PRU00042"/>
    </source>
</evidence>
<dbReference type="SMART" id="SM00355">
    <property type="entry name" value="ZnF_C2H2"/>
    <property type="match status" value="2"/>
</dbReference>
<evidence type="ECO:0000313" key="7">
    <source>
        <dbReference type="EMBL" id="KAJ4483800.1"/>
    </source>
</evidence>
<sequence>MWSPSDSPTFAFENPLESLHNFESEYNFEQLMKSSKGSLFDGSEDLANLFDHSSIEIPNPLASTSPHLLPFASTATCSPADTLLNVSGPSTLQNVGEHDYDVEANDEGLSSLVRAGTDAYEGPYTWPVVHPASPLVPASLVAAQKRKRVNEDEASYRDVASHHRATKRRISYKEANLSDLDDGDDDEPEYEDDGDSNADGPEPLNIKGPSSKTYQCGYPDCPKVFGRSYDAQRHIDTAHKAKKYTCPSCKKSLSRRDALVRHIKMSKRCAKLQSGDNAKDER</sequence>
<evidence type="ECO:0000313" key="8">
    <source>
        <dbReference type="Proteomes" id="UP001150266"/>
    </source>
</evidence>
<proteinExistence type="predicted"/>
<dbReference type="OrthoDB" id="2940718at2759"/>
<dbReference type="SUPFAM" id="SSF57667">
    <property type="entry name" value="beta-beta-alpha zinc fingers"/>
    <property type="match status" value="1"/>
</dbReference>
<keyword evidence="3" id="KW-0862">Zinc</keyword>
<evidence type="ECO:0000256" key="2">
    <source>
        <dbReference type="ARBA" id="ARBA00022771"/>
    </source>
</evidence>
<feature type="compositionally biased region" description="Basic and acidic residues" evidence="5">
    <location>
        <begin position="149"/>
        <end position="161"/>
    </location>
</feature>
<comment type="caution">
    <text evidence="7">The sequence shown here is derived from an EMBL/GenBank/DDBJ whole genome shotgun (WGS) entry which is preliminary data.</text>
</comment>
<gene>
    <name evidence="7" type="ORF">J3R30DRAFT_3451488</name>
</gene>
<keyword evidence="1" id="KW-0479">Metal-binding</keyword>
<dbReference type="Gene3D" id="3.30.160.60">
    <property type="entry name" value="Classic Zinc Finger"/>
    <property type="match status" value="2"/>
</dbReference>
<evidence type="ECO:0000256" key="3">
    <source>
        <dbReference type="ARBA" id="ARBA00022833"/>
    </source>
</evidence>
<name>A0A9W9DTK3_9AGAR</name>
<evidence type="ECO:0000259" key="6">
    <source>
        <dbReference type="PROSITE" id="PS50157"/>
    </source>
</evidence>
<dbReference type="GO" id="GO:0000981">
    <property type="term" value="F:DNA-binding transcription factor activity, RNA polymerase II-specific"/>
    <property type="evidence" value="ECO:0007669"/>
    <property type="project" value="TreeGrafter"/>
</dbReference>
<feature type="region of interest" description="Disordered" evidence="5">
    <location>
        <begin position="147"/>
        <end position="212"/>
    </location>
</feature>
<dbReference type="AlphaFoldDB" id="A0A9W9DTK3"/>
<dbReference type="InterPro" id="IPR036236">
    <property type="entry name" value="Znf_C2H2_sf"/>
</dbReference>
<dbReference type="InterPro" id="IPR013087">
    <property type="entry name" value="Znf_C2H2_type"/>
</dbReference>
<protein>
    <recommendedName>
        <fullName evidence="6">C2H2-type domain-containing protein</fullName>
    </recommendedName>
</protein>
<organism evidence="7 8">
    <name type="scientific">Lentinula aciculospora</name>
    <dbReference type="NCBI Taxonomy" id="153920"/>
    <lineage>
        <taxon>Eukaryota</taxon>
        <taxon>Fungi</taxon>
        <taxon>Dikarya</taxon>
        <taxon>Basidiomycota</taxon>
        <taxon>Agaricomycotina</taxon>
        <taxon>Agaricomycetes</taxon>
        <taxon>Agaricomycetidae</taxon>
        <taxon>Agaricales</taxon>
        <taxon>Marasmiineae</taxon>
        <taxon>Omphalotaceae</taxon>
        <taxon>Lentinula</taxon>
    </lineage>
</organism>
<dbReference type="PROSITE" id="PS50157">
    <property type="entry name" value="ZINC_FINGER_C2H2_2"/>
    <property type="match status" value="2"/>
</dbReference>
<dbReference type="PANTHER" id="PTHR23235">
    <property type="entry name" value="KRUEPPEL-LIKE TRANSCRIPTION FACTOR"/>
    <property type="match status" value="1"/>
</dbReference>
<keyword evidence="2 4" id="KW-0863">Zinc-finger</keyword>
<feature type="compositionally biased region" description="Acidic residues" evidence="5">
    <location>
        <begin position="179"/>
        <end position="196"/>
    </location>
</feature>
<dbReference type="EMBL" id="JAOTPV010000004">
    <property type="protein sequence ID" value="KAJ4483800.1"/>
    <property type="molecule type" value="Genomic_DNA"/>
</dbReference>
<evidence type="ECO:0000256" key="5">
    <source>
        <dbReference type="SAM" id="MobiDB-lite"/>
    </source>
</evidence>
<dbReference type="PROSITE" id="PS00028">
    <property type="entry name" value="ZINC_FINGER_C2H2_1"/>
    <property type="match status" value="1"/>
</dbReference>
<evidence type="ECO:0000256" key="1">
    <source>
        <dbReference type="ARBA" id="ARBA00022723"/>
    </source>
</evidence>
<feature type="domain" description="C2H2-type" evidence="6">
    <location>
        <begin position="214"/>
        <end position="244"/>
    </location>
</feature>